<evidence type="ECO:0000313" key="4">
    <source>
        <dbReference type="Proteomes" id="UP001482620"/>
    </source>
</evidence>
<protein>
    <recommendedName>
        <fullName evidence="5">Immunoglobulin V-set domain-containing protein</fullName>
    </recommendedName>
</protein>
<dbReference type="Proteomes" id="UP001482620">
    <property type="component" value="Unassembled WGS sequence"/>
</dbReference>
<keyword evidence="2" id="KW-0472">Membrane</keyword>
<organism evidence="3 4">
    <name type="scientific">Ilyodon furcidens</name>
    <name type="common">goldbreast splitfin</name>
    <dbReference type="NCBI Taxonomy" id="33524"/>
    <lineage>
        <taxon>Eukaryota</taxon>
        <taxon>Metazoa</taxon>
        <taxon>Chordata</taxon>
        <taxon>Craniata</taxon>
        <taxon>Vertebrata</taxon>
        <taxon>Euteleostomi</taxon>
        <taxon>Actinopterygii</taxon>
        <taxon>Neopterygii</taxon>
        <taxon>Teleostei</taxon>
        <taxon>Neoteleostei</taxon>
        <taxon>Acanthomorphata</taxon>
        <taxon>Ovalentaria</taxon>
        <taxon>Atherinomorphae</taxon>
        <taxon>Cyprinodontiformes</taxon>
        <taxon>Goodeidae</taxon>
        <taxon>Ilyodon</taxon>
    </lineage>
</organism>
<name>A0ABV0V8A3_9TELE</name>
<dbReference type="InterPro" id="IPR013783">
    <property type="entry name" value="Ig-like_fold"/>
</dbReference>
<feature type="region of interest" description="Disordered" evidence="1">
    <location>
        <begin position="226"/>
        <end position="249"/>
    </location>
</feature>
<accession>A0ABV0V8A3</accession>
<sequence length="278" mass="31469">MRSTAAPSYSISGICTCRHLAYSPCCGMKAKVWSCVLGLLCMPVEVILNTWTASQSPLTISNVRVNSSLEIICTISLENPTGLALKRRFLGNTEIIYLSFQNGVLTKNTTAEKFRNRIGITQELLDPGVRYKFKLQLSLLGLDDTDLYYCHWTYIENPTYLMLHLESNGTVIIVREHGPVEQCSDHTVDLTLICMSIVAFTALSFIFVGVMIMRCRKFKKRFTPGRPYAPPLPPRRPQPPRPNHSRPIYPQQQTAHHCPYMMTSTNDYGIWANLQCSE</sequence>
<keyword evidence="2" id="KW-0812">Transmembrane</keyword>
<evidence type="ECO:0000256" key="2">
    <source>
        <dbReference type="SAM" id="Phobius"/>
    </source>
</evidence>
<keyword evidence="4" id="KW-1185">Reference proteome</keyword>
<evidence type="ECO:0008006" key="5">
    <source>
        <dbReference type="Google" id="ProtNLM"/>
    </source>
</evidence>
<feature type="transmembrane region" description="Helical" evidence="2">
    <location>
        <begin position="190"/>
        <end position="212"/>
    </location>
</feature>
<dbReference type="Gene3D" id="2.60.40.10">
    <property type="entry name" value="Immunoglobulins"/>
    <property type="match status" value="1"/>
</dbReference>
<keyword evidence="2" id="KW-1133">Transmembrane helix</keyword>
<dbReference type="PANTHER" id="PTHR15343:SF0">
    <property type="entry name" value="T-CELL ANTIGEN CD7"/>
    <property type="match status" value="1"/>
</dbReference>
<reference evidence="3 4" key="1">
    <citation type="submission" date="2021-06" db="EMBL/GenBank/DDBJ databases">
        <authorList>
            <person name="Palmer J.M."/>
        </authorList>
    </citation>
    <scope>NUCLEOTIDE SEQUENCE [LARGE SCALE GENOMIC DNA]</scope>
    <source>
        <strain evidence="4">if_2019</strain>
        <tissue evidence="3">Muscle</tissue>
    </source>
</reference>
<feature type="compositionally biased region" description="Pro residues" evidence="1">
    <location>
        <begin position="227"/>
        <end position="242"/>
    </location>
</feature>
<dbReference type="PANTHER" id="PTHR15343">
    <property type="entry name" value="CD7"/>
    <property type="match status" value="1"/>
</dbReference>
<dbReference type="InterPro" id="IPR039090">
    <property type="entry name" value="CD7"/>
</dbReference>
<dbReference type="EMBL" id="JAHRIQ010095520">
    <property type="protein sequence ID" value="MEQ2252666.1"/>
    <property type="molecule type" value="Genomic_DNA"/>
</dbReference>
<evidence type="ECO:0000313" key="3">
    <source>
        <dbReference type="EMBL" id="MEQ2252666.1"/>
    </source>
</evidence>
<proteinExistence type="predicted"/>
<evidence type="ECO:0000256" key="1">
    <source>
        <dbReference type="SAM" id="MobiDB-lite"/>
    </source>
</evidence>
<comment type="caution">
    <text evidence="3">The sequence shown here is derived from an EMBL/GenBank/DDBJ whole genome shotgun (WGS) entry which is preliminary data.</text>
</comment>
<gene>
    <name evidence="3" type="ORF">ILYODFUR_024161</name>
</gene>